<dbReference type="RefSeq" id="WP_237343861.1">
    <property type="nucleotide sequence ID" value="NZ_JABWGX010000001.1"/>
</dbReference>
<keyword evidence="1" id="KW-1133">Transmembrane helix</keyword>
<accession>A0ABU0LFX6</accession>
<dbReference type="Proteomes" id="UP001241747">
    <property type="component" value="Unassembled WGS sequence"/>
</dbReference>
<dbReference type="Gene3D" id="1.10.287.70">
    <property type="match status" value="1"/>
</dbReference>
<organism evidence="3 4">
    <name type="scientific">Xanthobacter agilis</name>
    <dbReference type="NCBI Taxonomy" id="47492"/>
    <lineage>
        <taxon>Bacteria</taxon>
        <taxon>Pseudomonadati</taxon>
        <taxon>Pseudomonadota</taxon>
        <taxon>Alphaproteobacteria</taxon>
        <taxon>Hyphomicrobiales</taxon>
        <taxon>Xanthobacteraceae</taxon>
        <taxon>Xanthobacter</taxon>
    </lineage>
</organism>
<feature type="domain" description="Potassium channel" evidence="2">
    <location>
        <begin position="68"/>
        <end position="139"/>
    </location>
</feature>
<feature type="transmembrane region" description="Helical" evidence="1">
    <location>
        <begin position="6"/>
        <end position="32"/>
    </location>
</feature>
<keyword evidence="1" id="KW-0812">Transmembrane</keyword>
<protein>
    <recommendedName>
        <fullName evidence="2">Potassium channel domain-containing protein</fullName>
    </recommendedName>
</protein>
<dbReference type="SUPFAM" id="SSF81324">
    <property type="entry name" value="Voltage-gated potassium channels"/>
    <property type="match status" value="1"/>
</dbReference>
<dbReference type="Pfam" id="PF07885">
    <property type="entry name" value="Ion_trans_2"/>
    <property type="match status" value="1"/>
</dbReference>
<evidence type="ECO:0000256" key="1">
    <source>
        <dbReference type="SAM" id="Phobius"/>
    </source>
</evidence>
<dbReference type="InterPro" id="IPR013099">
    <property type="entry name" value="K_chnl_dom"/>
</dbReference>
<sequence>MVHGIDFAHVFLVCLALAFLTVVIHMSGVFLLRRWIRKMLRSGSFSHHVMRETFVVSALVIGLCVVHLTEVLAWACGYFGIGALSSFDDAVYFSLTTYTTVGPDGLSIGRAYRGIAGFESLLGPMMVAWSTAFMVQYVTRVITPEPDPQHDAPAHGAADRARAG</sequence>
<evidence type="ECO:0000313" key="3">
    <source>
        <dbReference type="EMBL" id="MDQ0506047.1"/>
    </source>
</evidence>
<evidence type="ECO:0000313" key="4">
    <source>
        <dbReference type="Proteomes" id="UP001241747"/>
    </source>
</evidence>
<comment type="caution">
    <text evidence="3">The sequence shown here is derived from an EMBL/GenBank/DDBJ whole genome shotgun (WGS) entry which is preliminary data.</text>
</comment>
<name>A0ABU0LFX6_XANAG</name>
<proteinExistence type="predicted"/>
<keyword evidence="1" id="KW-0472">Membrane</keyword>
<gene>
    <name evidence="3" type="ORF">QOZ94_002851</name>
</gene>
<feature type="transmembrane region" description="Helical" evidence="1">
    <location>
        <begin position="53"/>
        <end position="75"/>
    </location>
</feature>
<dbReference type="EMBL" id="JAUSVY010000006">
    <property type="protein sequence ID" value="MDQ0506047.1"/>
    <property type="molecule type" value="Genomic_DNA"/>
</dbReference>
<reference evidence="3 4" key="1">
    <citation type="submission" date="2023-07" db="EMBL/GenBank/DDBJ databases">
        <title>Genomic Encyclopedia of Type Strains, Phase IV (KMG-IV): sequencing the most valuable type-strain genomes for metagenomic binning, comparative biology and taxonomic classification.</title>
        <authorList>
            <person name="Goeker M."/>
        </authorList>
    </citation>
    <scope>NUCLEOTIDE SEQUENCE [LARGE SCALE GENOMIC DNA]</scope>
    <source>
        <strain evidence="3 4">DSM 3770</strain>
    </source>
</reference>
<keyword evidence="4" id="KW-1185">Reference proteome</keyword>
<evidence type="ECO:0000259" key="2">
    <source>
        <dbReference type="Pfam" id="PF07885"/>
    </source>
</evidence>